<keyword evidence="8 15" id="KW-0274">FAD</keyword>
<comment type="caution">
    <text evidence="16">The sequence shown here is derived from an EMBL/GenBank/DDBJ whole genome shotgun (WGS) entry which is preliminary data.</text>
</comment>
<evidence type="ECO:0000256" key="13">
    <source>
        <dbReference type="ARBA" id="ARBA00023033"/>
    </source>
</evidence>
<sequence length="217" mass="24632">MAKRVAVIGAGVSGLSSIKCCLDEDLEPTCFERTNDIGGLWKFTETSKDGMTRVYRSLVTNVCKEMSCYSNFPFQEDYPNFMNQGKFWDYLQEFAEHFDLLKYIQFRTTVLSITKRPDFSETGQWDVVTETEGKQERAVFDAVMVCTGHYLNPRLPLESFPGIHKFKGQILHSQEYKSPEGFQGKRVLVIGLGNTAGDVAVELSRTAAQEKIKIHCE</sequence>
<organism evidence="16 17">
    <name type="scientific">Gulo gulo</name>
    <name type="common">Wolverine</name>
    <name type="synonym">Gluton</name>
    <dbReference type="NCBI Taxonomy" id="48420"/>
    <lineage>
        <taxon>Eukaryota</taxon>
        <taxon>Metazoa</taxon>
        <taxon>Chordata</taxon>
        <taxon>Craniata</taxon>
        <taxon>Vertebrata</taxon>
        <taxon>Euteleostomi</taxon>
        <taxon>Mammalia</taxon>
        <taxon>Eutheria</taxon>
        <taxon>Laurasiatheria</taxon>
        <taxon>Carnivora</taxon>
        <taxon>Caniformia</taxon>
        <taxon>Musteloidea</taxon>
        <taxon>Mustelidae</taxon>
        <taxon>Guloninae</taxon>
        <taxon>Gulo</taxon>
    </lineage>
</organism>
<dbReference type="PRINTS" id="PR01124">
    <property type="entry name" value="FMOXYGENASE4"/>
</dbReference>
<evidence type="ECO:0000256" key="10">
    <source>
        <dbReference type="ARBA" id="ARBA00022857"/>
    </source>
</evidence>
<evidence type="ECO:0000256" key="5">
    <source>
        <dbReference type="ARBA" id="ARBA00022630"/>
    </source>
</evidence>
<dbReference type="InterPro" id="IPR020946">
    <property type="entry name" value="Flavin_mOase-like"/>
</dbReference>
<accession>A0A9X9PYH3</accession>
<proteinExistence type="inferred from homology"/>
<dbReference type="Proteomes" id="UP000269945">
    <property type="component" value="Unassembled WGS sequence"/>
</dbReference>
<evidence type="ECO:0000256" key="12">
    <source>
        <dbReference type="ARBA" id="ARBA00023002"/>
    </source>
</evidence>
<dbReference type="EMBL" id="CYRY02009110">
    <property type="protein sequence ID" value="VCW77628.1"/>
    <property type="molecule type" value="Genomic_DNA"/>
</dbReference>
<comment type="cofactor">
    <cofactor evidence="1 15">
        <name>FAD</name>
        <dbReference type="ChEBI" id="CHEBI:57692"/>
    </cofactor>
</comment>
<dbReference type="FunFam" id="3.50.50.60:FF:000073">
    <property type="entry name" value="Dimethylaniline monooxygenase [N-oxide-forming]"/>
    <property type="match status" value="1"/>
</dbReference>
<keyword evidence="17" id="KW-1185">Reference proteome</keyword>
<dbReference type="GO" id="GO:0050660">
    <property type="term" value="F:flavin adenine dinucleotide binding"/>
    <property type="evidence" value="ECO:0007669"/>
    <property type="project" value="InterPro"/>
</dbReference>
<evidence type="ECO:0000256" key="14">
    <source>
        <dbReference type="ARBA" id="ARBA00023136"/>
    </source>
</evidence>
<keyword evidence="13 15" id="KW-0503">Monooxygenase</keyword>
<dbReference type="FunFam" id="3.50.50.60:FF:000042">
    <property type="entry name" value="Dimethylaniline monooxygenase [N-oxide-forming]"/>
    <property type="match status" value="1"/>
</dbReference>
<keyword evidence="11" id="KW-1133">Transmembrane helix</keyword>
<dbReference type="AlphaFoldDB" id="A0A9X9PYH3"/>
<comment type="subcellular location">
    <subcellularLocation>
        <location evidence="3">Endoplasmic reticulum membrane</location>
    </subcellularLocation>
    <subcellularLocation>
        <location evidence="2">Microsome membrane</location>
    </subcellularLocation>
</comment>
<dbReference type="InterPro" id="IPR002256">
    <property type="entry name" value="Flavin_mOase_4"/>
</dbReference>
<dbReference type="EC" id="1.-.-.-" evidence="15"/>
<evidence type="ECO:0000256" key="9">
    <source>
        <dbReference type="ARBA" id="ARBA00022848"/>
    </source>
</evidence>
<evidence type="ECO:0000256" key="6">
    <source>
        <dbReference type="ARBA" id="ARBA00022692"/>
    </source>
</evidence>
<evidence type="ECO:0000256" key="2">
    <source>
        <dbReference type="ARBA" id="ARBA00004524"/>
    </source>
</evidence>
<dbReference type="PANTHER" id="PTHR23023">
    <property type="entry name" value="DIMETHYLANILINE MONOOXYGENASE"/>
    <property type="match status" value="1"/>
</dbReference>
<keyword evidence="9" id="KW-0492">Microsome</keyword>
<keyword evidence="5 15" id="KW-0285">Flavoprotein</keyword>
<name>A0A9X9PYH3_GULGU</name>
<dbReference type="GO" id="GO:0050661">
    <property type="term" value="F:NADP binding"/>
    <property type="evidence" value="ECO:0007669"/>
    <property type="project" value="InterPro"/>
</dbReference>
<dbReference type="SUPFAM" id="SSF51905">
    <property type="entry name" value="FAD/NAD(P)-binding domain"/>
    <property type="match status" value="1"/>
</dbReference>
<evidence type="ECO:0000313" key="16">
    <source>
        <dbReference type="EMBL" id="VCW77628.1"/>
    </source>
</evidence>
<evidence type="ECO:0000256" key="1">
    <source>
        <dbReference type="ARBA" id="ARBA00001974"/>
    </source>
</evidence>
<dbReference type="GO" id="GO:0004499">
    <property type="term" value="F:N,N-dimethylaniline monooxygenase activity"/>
    <property type="evidence" value="ECO:0007669"/>
    <property type="project" value="InterPro"/>
</dbReference>
<dbReference type="PRINTS" id="PR00370">
    <property type="entry name" value="FMOXYGENASE"/>
</dbReference>
<comment type="similarity">
    <text evidence="4 15">Belongs to the FMO family.</text>
</comment>
<dbReference type="InterPro" id="IPR000960">
    <property type="entry name" value="Flavin_mOase"/>
</dbReference>
<dbReference type="GO" id="GO:0005789">
    <property type="term" value="C:endoplasmic reticulum membrane"/>
    <property type="evidence" value="ECO:0007669"/>
    <property type="project" value="UniProtKB-SubCell"/>
</dbReference>
<keyword evidence="12 15" id="KW-0560">Oxidoreductase</keyword>
<reference evidence="16 17" key="1">
    <citation type="submission" date="2018-10" db="EMBL/GenBank/DDBJ databases">
        <authorList>
            <person name="Ekblom R."/>
            <person name="Jareborg N."/>
        </authorList>
    </citation>
    <scope>NUCLEOTIDE SEQUENCE [LARGE SCALE GENOMIC DNA]</scope>
    <source>
        <tissue evidence="16">Muscle</tissue>
    </source>
</reference>
<keyword evidence="10" id="KW-0521">NADP</keyword>
<evidence type="ECO:0000256" key="15">
    <source>
        <dbReference type="RuleBase" id="RU361177"/>
    </source>
</evidence>
<keyword evidence="14" id="KW-0472">Membrane</keyword>
<evidence type="ECO:0000256" key="4">
    <source>
        <dbReference type="ARBA" id="ARBA00009183"/>
    </source>
</evidence>
<dbReference type="InterPro" id="IPR036188">
    <property type="entry name" value="FAD/NAD-bd_sf"/>
</dbReference>
<dbReference type="Gene3D" id="3.50.50.60">
    <property type="entry name" value="FAD/NAD(P)-binding domain"/>
    <property type="match status" value="1"/>
</dbReference>
<evidence type="ECO:0000256" key="11">
    <source>
        <dbReference type="ARBA" id="ARBA00022989"/>
    </source>
</evidence>
<evidence type="ECO:0000256" key="8">
    <source>
        <dbReference type="ARBA" id="ARBA00022827"/>
    </source>
</evidence>
<evidence type="ECO:0000256" key="7">
    <source>
        <dbReference type="ARBA" id="ARBA00022824"/>
    </source>
</evidence>
<dbReference type="Pfam" id="PF00743">
    <property type="entry name" value="FMO-like"/>
    <property type="match status" value="1"/>
</dbReference>
<protein>
    <recommendedName>
        <fullName evidence="15">Flavin-containing monooxygenase</fullName>
        <ecNumber evidence="15">1.-.-.-</ecNumber>
    </recommendedName>
</protein>
<dbReference type="InterPro" id="IPR050346">
    <property type="entry name" value="FMO-like"/>
</dbReference>
<keyword evidence="6" id="KW-0812">Transmembrane</keyword>
<gene>
    <name evidence="16" type="ORF">BN2614_LOCUS3</name>
</gene>
<evidence type="ECO:0000313" key="17">
    <source>
        <dbReference type="Proteomes" id="UP000269945"/>
    </source>
</evidence>
<keyword evidence="7" id="KW-0256">Endoplasmic reticulum</keyword>
<evidence type="ECO:0000256" key="3">
    <source>
        <dbReference type="ARBA" id="ARBA00004586"/>
    </source>
</evidence>